<feature type="transmembrane region" description="Helical" evidence="1">
    <location>
        <begin position="187"/>
        <end position="212"/>
    </location>
</feature>
<name>A0A6V7QN37_ANACO</name>
<sequence length="284" mass="30439">MMRFNCSSRTIISRPIEHKESNVASLFPSQLTRLPLLCLFVPLPISLVHVHSSIHLEGEELLRAHHARRNHGEEAAFGLPQGAVLDAAVAIAEDHLFRFHHAGFSPPRVRAAASRRRARPASPPALLSAGLRSGPVYAAASPPPSLYDQLFASFDFRSSLVDLPAVSAARALLVLCAYALCGGRGAYLAITAICSAASIGYVSIKAVCAFGVSSVGGAKRVTTEGKDGALAVEALFLSSLALAVAHVAVAYRTSCRERRKLLVYRIDIEAVKQKEAKLKEQIKL</sequence>
<protein>
    <submittedName>
        <fullName evidence="2">Uncharacterized protein</fullName>
    </submittedName>
</protein>
<keyword evidence="1" id="KW-0472">Membrane</keyword>
<dbReference type="AlphaFoldDB" id="A0A6V7QN37"/>
<evidence type="ECO:0000313" key="2">
    <source>
        <dbReference type="EMBL" id="CAD1844610.1"/>
    </source>
</evidence>
<dbReference type="PANTHER" id="PTHR34953">
    <property type="entry name" value="ALPHA/BETA HYDROLASE RELATED PROTEIN"/>
    <property type="match status" value="1"/>
</dbReference>
<proteinExistence type="predicted"/>
<accession>A0A6V7QN37</accession>
<feature type="transmembrane region" description="Helical" evidence="1">
    <location>
        <begin position="232"/>
        <end position="251"/>
    </location>
</feature>
<dbReference type="PANTHER" id="PTHR34953:SF1">
    <property type="entry name" value="ALPHA_BETA HYDROLASE RELATED PROTEIN"/>
    <property type="match status" value="1"/>
</dbReference>
<gene>
    <name evidence="2" type="ORF">CB5_LOCUS27821</name>
</gene>
<organism evidence="2">
    <name type="scientific">Ananas comosus var. bracteatus</name>
    <name type="common">red pineapple</name>
    <dbReference type="NCBI Taxonomy" id="296719"/>
    <lineage>
        <taxon>Eukaryota</taxon>
        <taxon>Viridiplantae</taxon>
        <taxon>Streptophyta</taxon>
        <taxon>Embryophyta</taxon>
        <taxon>Tracheophyta</taxon>
        <taxon>Spermatophyta</taxon>
        <taxon>Magnoliopsida</taxon>
        <taxon>Liliopsida</taxon>
        <taxon>Poales</taxon>
        <taxon>Bromeliaceae</taxon>
        <taxon>Bromelioideae</taxon>
        <taxon>Ananas</taxon>
    </lineage>
</organism>
<reference evidence="2" key="1">
    <citation type="submission" date="2020-07" db="EMBL/GenBank/DDBJ databases">
        <authorList>
            <person name="Lin J."/>
        </authorList>
    </citation>
    <scope>NUCLEOTIDE SEQUENCE</scope>
</reference>
<evidence type="ECO:0000256" key="1">
    <source>
        <dbReference type="SAM" id="Phobius"/>
    </source>
</evidence>
<keyword evidence="1" id="KW-1133">Transmembrane helix</keyword>
<dbReference type="EMBL" id="LR862137">
    <property type="protein sequence ID" value="CAD1844610.1"/>
    <property type="molecule type" value="Genomic_DNA"/>
</dbReference>
<keyword evidence="1" id="KW-0812">Transmembrane</keyword>